<feature type="transmembrane region" description="Helical" evidence="5">
    <location>
        <begin position="347"/>
        <end position="368"/>
    </location>
</feature>
<evidence type="ECO:0000256" key="3">
    <source>
        <dbReference type="ARBA" id="ARBA00022989"/>
    </source>
</evidence>
<name>A0A146GBS9_TERSA</name>
<dbReference type="InterPro" id="IPR050598">
    <property type="entry name" value="AminoAcid_Transporter"/>
</dbReference>
<proteinExistence type="predicted"/>
<feature type="transmembrane region" description="Helical" evidence="5">
    <location>
        <begin position="148"/>
        <end position="167"/>
    </location>
</feature>
<evidence type="ECO:0000256" key="2">
    <source>
        <dbReference type="ARBA" id="ARBA00022692"/>
    </source>
</evidence>
<evidence type="ECO:0000256" key="4">
    <source>
        <dbReference type="ARBA" id="ARBA00023136"/>
    </source>
</evidence>
<feature type="transmembrane region" description="Helical" evidence="5">
    <location>
        <begin position="224"/>
        <end position="248"/>
    </location>
</feature>
<comment type="subcellular location">
    <subcellularLocation>
        <location evidence="1">Membrane</location>
        <topology evidence="1">Multi-pass membrane protein</topology>
    </subcellularLocation>
</comment>
<dbReference type="EMBL" id="BDCO01000002">
    <property type="protein sequence ID" value="GAT34264.1"/>
    <property type="molecule type" value="Genomic_DNA"/>
</dbReference>
<feature type="transmembrane region" description="Helical" evidence="5">
    <location>
        <begin position="320"/>
        <end position="341"/>
    </location>
</feature>
<keyword evidence="3 5" id="KW-1133">Transmembrane helix</keyword>
<evidence type="ECO:0000313" key="7">
    <source>
        <dbReference type="Proteomes" id="UP000076023"/>
    </source>
</evidence>
<sequence length="432" mass="45681">MEFRKVGLITCTALVLANMIGTGVFTSLGFQVAVLPSPFPVLMVWLLGGLVALCGALSYAELASALPSSGGEYYFLSRIYHPAVGFMAGFVSVTVGFAAPIALAAMAFGGYLAATFPGVHPGVASMVVVLLVALLHSLTVRASGNFQVVVTCLKVCLVVAFIIIGVWKETAHPVSFAPKPGDFALMVSTPFAISLMFVLYAYTGWNAAAYILSEVRRPEVTVPWALLIGTVIVTVLYVSINAVFLAAAPLQDYVDKIEVGQIAAEHLLGEEGGRIMSGLISIGLISAISAMTWAGPRVAQAIGRDLASLKVLSATRSGGVPLPALGLQTAIVVILLLSATFEAVLVYAQFAILACSFLAVLGVMVLRWRQPALPRPFRCWGYPVTPIVFLVLNLFAMAYSAHDKPISALAGAATLLVGFLLYFPLRKRRLSA</sequence>
<feature type="transmembrane region" description="Helical" evidence="5">
    <location>
        <begin position="187"/>
        <end position="212"/>
    </location>
</feature>
<dbReference type="InterPro" id="IPR002293">
    <property type="entry name" value="AA/rel_permease1"/>
</dbReference>
<feature type="transmembrane region" description="Helical" evidence="5">
    <location>
        <begin position="39"/>
        <end position="62"/>
    </location>
</feature>
<dbReference type="PANTHER" id="PTHR11785">
    <property type="entry name" value="AMINO ACID TRANSPORTER"/>
    <property type="match status" value="1"/>
</dbReference>
<dbReference type="Proteomes" id="UP000076023">
    <property type="component" value="Unassembled WGS sequence"/>
</dbReference>
<dbReference type="GO" id="GO:0016020">
    <property type="term" value="C:membrane"/>
    <property type="evidence" value="ECO:0007669"/>
    <property type="project" value="UniProtKB-SubCell"/>
</dbReference>
<reference evidence="7" key="1">
    <citation type="journal article" date="2017" name="Genome Announc.">
        <title>Draft Genome Sequence of Terrimicrobium sacchariphilum NM-5T, a Facultative Anaerobic Soil Bacterium of the Class Spartobacteria.</title>
        <authorList>
            <person name="Qiu Y.L."/>
            <person name="Tourlousse D.M."/>
            <person name="Matsuura N."/>
            <person name="Ohashi A."/>
            <person name="Sekiguchi Y."/>
        </authorList>
    </citation>
    <scope>NUCLEOTIDE SEQUENCE [LARGE SCALE GENOMIC DNA]</scope>
    <source>
        <strain evidence="7">NM-5</strain>
    </source>
</reference>
<dbReference type="InParanoid" id="A0A146GBS9"/>
<evidence type="ECO:0000313" key="6">
    <source>
        <dbReference type="EMBL" id="GAT34264.1"/>
    </source>
</evidence>
<dbReference type="Pfam" id="PF13520">
    <property type="entry name" value="AA_permease_2"/>
    <property type="match status" value="1"/>
</dbReference>
<accession>A0A146GBS9</accession>
<dbReference type="AlphaFoldDB" id="A0A146GBS9"/>
<dbReference type="STRING" id="690879.TSACC_22689"/>
<organism evidence="6 7">
    <name type="scientific">Terrimicrobium sacchariphilum</name>
    <dbReference type="NCBI Taxonomy" id="690879"/>
    <lineage>
        <taxon>Bacteria</taxon>
        <taxon>Pseudomonadati</taxon>
        <taxon>Verrucomicrobiota</taxon>
        <taxon>Terrimicrobiia</taxon>
        <taxon>Terrimicrobiales</taxon>
        <taxon>Terrimicrobiaceae</taxon>
        <taxon>Terrimicrobium</taxon>
    </lineage>
</organism>
<dbReference type="PIRSF" id="PIRSF006060">
    <property type="entry name" value="AA_transporter"/>
    <property type="match status" value="1"/>
</dbReference>
<feature type="transmembrane region" description="Helical" evidence="5">
    <location>
        <begin position="380"/>
        <end position="400"/>
    </location>
</feature>
<feature type="transmembrane region" description="Helical" evidence="5">
    <location>
        <begin position="275"/>
        <end position="299"/>
    </location>
</feature>
<comment type="caution">
    <text evidence="6">The sequence shown here is derived from an EMBL/GenBank/DDBJ whole genome shotgun (WGS) entry which is preliminary data.</text>
</comment>
<dbReference type="PANTHER" id="PTHR11785:SF512">
    <property type="entry name" value="SOBREMESA, ISOFORM B"/>
    <property type="match status" value="1"/>
</dbReference>
<dbReference type="Gene3D" id="1.20.1740.10">
    <property type="entry name" value="Amino acid/polyamine transporter I"/>
    <property type="match status" value="1"/>
</dbReference>
<evidence type="ECO:0000256" key="5">
    <source>
        <dbReference type="SAM" id="Phobius"/>
    </source>
</evidence>
<feature type="transmembrane region" description="Helical" evidence="5">
    <location>
        <begin position="83"/>
        <end position="112"/>
    </location>
</feature>
<protein>
    <submittedName>
        <fullName evidence="6">Basic amino acid/polyamine antiporter, APA family</fullName>
    </submittedName>
</protein>
<dbReference type="OrthoDB" id="3181223at2"/>
<evidence type="ECO:0000256" key="1">
    <source>
        <dbReference type="ARBA" id="ARBA00004141"/>
    </source>
</evidence>
<keyword evidence="2 5" id="KW-0812">Transmembrane</keyword>
<feature type="transmembrane region" description="Helical" evidence="5">
    <location>
        <begin position="406"/>
        <end position="425"/>
    </location>
</feature>
<keyword evidence="7" id="KW-1185">Reference proteome</keyword>
<keyword evidence="4 5" id="KW-0472">Membrane</keyword>
<dbReference type="GO" id="GO:0015179">
    <property type="term" value="F:L-amino acid transmembrane transporter activity"/>
    <property type="evidence" value="ECO:0007669"/>
    <property type="project" value="TreeGrafter"/>
</dbReference>
<feature type="transmembrane region" description="Helical" evidence="5">
    <location>
        <begin position="118"/>
        <end position="136"/>
    </location>
</feature>
<dbReference type="RefSeq" id="WP_075079910.1">
    <property type="nucleotide sequence ID" value="NZ_BDCO01000002.1"/>
</dbReference>
<gene>
    <name evidence="6" type="ORF">TSACC_22689</name>
</gene>